<keyword evidence="4" id="KW-0677">Repeat</keyword>
<evidence type="ECO:0000256" key="3">
    <source>
        <dbReference type="ARBA" id="ARBA00022692"/>
    </source>
</evidence>
<organism evidence="11 12">
    <name type="scientific">Cinnamomum micranthum f. kanehirae</name>
    <dbReference type="NCBI Taxonomy" id="337451"/>
    <lineage>
        <taxon>Eukaryota</taxon>
        <taxon>Viridiplantae</taxon>
        <taxon>Streptophyta</taxon>
        <taxon>Embryophyta</taxon>
        <taxon>Tracheophyta</taxon>
        <taxon>Spermatophyta</taxon>
        <taxon>Magnoliopsida</taxon>
        <taxon>Magnoliidae</taxon>
        <taxon>Laurales</taxon>
        <taxon>Lauraceae</taxon>
        <taxon>Cinnamomum</taxon>
    </lineage>
</organism>
<dbReference type="PANTHER" id="PTHR45724:SF19">
    <property type="entry name" value="AQUAPORIN NIP6-1"/>
    <property type="match status" value="1"/>
</dbReference>
<reference evidence="11 12" key="1">
    <citation type="journal article" date="2019" name="Nat. Plants">
        <title>Stout camphor tree genome fills gaps in understanding of flowering plant genome evolution.</title>
        <authorList>
            <person name="Chaw S.M."/>
            <person name="Liu Y.C."/>
            <person name="Wu Y.W."/>
            <person name="Wang H.Y."/>
            <person name="Lin C.I."/>
            <person name="Wu C.S."/>
            <person name="Ke H.M."/>
            <person name="Chang L.Y."/>
            <person name="Hsu C.Y."/>
            <person name="Yang H.T."/>
            <person name="Sudianto E."/>
            <person name="Hsu M.H."/>
            <person name="Wu K.P."/>
            <person name="Wang L.N."/>
            <person name="Leebens-Mack J.H."/>
            <person name="Tsai I.J."/>
        </authorList>
    </citation>
    <scope>NUCLEOTIDE SEQUENCE [LARGE SCALE GENOMIC DNA]</scope>
    <source>
        <strain evidence="12">cv. Chaw 1501</strain>
        <tissue evidence="11">Young leaves</tissue>
    </source>
</reference>
<evidence type="ECO:0000256" key="2">
    <source>
        <dbReference type="ARBA" id="ARBA00022448"/>
    </source>
</evidence>
<feature type="transmembrane region" description="Helical" evidence="10">
    <location>
        <begin position="77"/>
        <end position="97"/>
    </location>
</feature>
<evidence type="ECO:0000313" key="11">
    <source>
        <dbReference type="EMBL" id="RWR75473.1"/>
    </source>
</evidence>
<dbReference type="InterPro" id="IPR000425">
    <property type="entry name" value="MIP"/>
</dbReference>
<feature type="compositionally biased region" description="Low complexity" evidence="9">
    <location>
        <begin position="8"/>
        <end position="21"/>
    </location>
</feature>
<feature type="transmembrane region" description="Helical" evidence="10">
    <location>
        <begin position="103"/>
        <end position="123"/>
    </location>
</feature>
<evidence type="ECO:0000256" key="1">
    <source>
        <dbReference type="ARBA" id="ARBA00004141"/>
    </source>
</evidence>
<evidence type="ECO:0000256" key="10">
    <source>
        <dbReference type="SAM" id="Phobius"/>
    </source>
</evidence>
<keyword evidence="2 8" id="KW-0813">Transport</keyword>
<keyword evidence="12" id="KW-1185">Reference proteome</keyword>
<name>A0A443NAB7_9MAGN</name>
<comment type="similarity">
    <text evidence="7">Belongs to the MIP/aquaporin (TC 1.A.8) family. NIP (TC 1.A.8.12) subfamily.</text>
</comment>
<feature type="transmembrane region" description="Helical" evidence="10">
    <location>
        <begin position="189"/>
        <end position="210"/>
    </location>
</feature>
<dbReference type="Proteomes" id="UP000283530">
    <property type="component" value="Unassembled WGS sequence"/>
</dbReference>
<evidence type="ECO:0000256" key="5">
    <source>
        <dbReference type="ARBA" id="ARBA00022989"/>
    </source>
</evidence>
<keyword evidence="5 10" id="KW-1133">Transmembrane helix</keyword>
<dbReference type="GO" id="GO:0015267">
    <property type="term" value="F:channel activity"/>
    <property type="evidence" value="ECO:0007669"/>
    <property type="project" value="InterPro"/>
</dbReference>
<evidence type="ECO:0000256" key="4">
    <source>
        <dbReference type="ARBA" id="ARBA00022737"/>
    </source>
</evidence>
<dbReference type="SUPFAM" id="SSF81338">
    <property type="entry name" value="Aquaporin-like"/>
    <property type="match status" value="1"/>
</dbReference>
<feature type="region of interest" description="Disordered" evidence="9">
    <location>
        <begin position="1"/>
        <end position="21"/>
    </location>
</feature>
<comment type="subcellular location">
    <subcellularLocation>
        <location evidence="1">Membrane</location>
        <topology evidence="1">Multi-pass membrane protein</topology>
    </subcellularLocation>
</comment>
<dbReference type="PROSITE" id="PS00221">
    <property type="entry name" value="MIP"/>
    <property type="match status" value="1"/>
</dbReference>
<comment type="caution">
    <text evidence="11">The sequence shown here is derived from an EMBL/GenBank/DDBJ whole genome shotgun (WGS) entry which is preliminary data.</text>
</comment>
<dbReference type="FunFam" id="1.20.1080.10:FF:000013">
    <property type="entry name" value="Aquaporin NIP2-1"/>
    <property type="match status" value="1"/>
</dbReference>
<sequence>MVDSKDVASNPSTPATPGTPGAPLFGGYNVDKSVNGRRSAFNNCSCFSVNAWAMEEGSMRTTTCAFTSPAISLARKVGAEFIGTLIFIFAGAATGIVNQKTQGSLTILGLAASGGLAVMIVILSTGHISGAHLNPSVTIAFAALRHFPWKQVPMYIGAQVMASICAAFALKGIFHPFMGGGVTVPTGSYGQAFALEFIISFNLMFVITAVATDTRAVGELAGIAVGATIMLNVLIAGENSGASMNPVRTLGPAIAANNFQAIWVYLTAPILGALCGAGAYSAVKLPEVENQERPSIRSLRR</sequence>
<dbReference type="PRINTS" id="PR00783">
    <property type="entry name" value="MINTRINSICP"/>
</dbReference>
<dbReference type="InterPro" id="IPR022357">
    <property type="entry name" value="MIP_CS"/>
</dbReference>
<feature type="transmembrane region" description="Helical" evidence="10">
    <location>
        <begin position="262"/>
        <end position="283"/>
    </location>
</feature>
<dbReference type="GO" id="GO:0016020">
    <property type="term" value="C:membrane"/>
    <property type="evidence" value="ECO:0007669"/>
    <property type="project" value="UniProtKB-SubCell"/>
</dbReference>
<dbReference type="OrthoDB" id="3222at2759"/>
<evidence type="ECO:0000256" key="7">
    <source>
        <dbReference type="ARBA" id="ARBA00060753"/>
    </source>
</evidence>
<proteinExistence type="inferred from homology"/>
<keyword evidence="3 8" id="KW-0812">Transmembrane</keyword>
<dbReference type="CDD" id="cd00333">
    <property type="entry name" value="MIP"/>
    <property type="match status" value="1"/>
</dbReference>
<dbReference type="Pfam" id="PF00230">
    <property type="entry name" value="MIP"/>
    <property type="match status" value="1"/>
</dbReference>
<dbReference type="InterPro" id="IPR034294">
    <property type="entry name" value="Aquaporin_transptr"/>
</dbReference>
<dbReference type="EMBL" id="QPKB01000002">
    <property type="protein sequence ID" value="RWR75473.1"/>
    <property type="molecule type" value="Genomic_DNA"/>
</dbReference>
<keyword evidence="6 10" id="KW-0472">Membrane</keyword>
<dbReference type="Gene3D" id="1.20.1080.10">
    <property type="entry name" value="Glycerol uptake facilitator protein"/>
    <property type="match status" value="1"/>
</dbReference>
<feature type="transmembrane region" description="Helical" evidence="10">
    <location>
        <begin position="217"/>
        <end position="237"/>
    </location>
</feature>
<dbReference type="STRING" id="337451.A0A443NAB7"/>
<evidence type="ECO:0000313" key="12">
    <source>
        <dbReference type="Proteomes" id="UP000283530"/>
    </source>
</evidence>
<dbReference type="InterPro" id="IPR023271">
    <property type="entry name" value="Aquaporin-like"/>
</dbReference>
<evidence type="ECO:0000256" key="6">
    <source>
        <dbReference type="ARBA" id="ARBA00023136"/>
    </source>
</evidence>
<feature type="transmembrane region" description="Helical" evidence="10">
    <location>
        <begin position="154"/>
        <end position="177"/>
    </location>
</feature>
<evidence type="ECO:0000256" key="9">
    <source>
        <dbReference type="SAM" id="MobiDB-lite"/>
    </source>
</evidence>
<dbReference type="PANTHER" id="PTHR45724">
    <property type="entry name" value="AQUAPORIN NIP2-1"/>
    <property type="match status" value="1"/>
</dbReference>
<dbReference type="AlphaFoldDB" id="A0A443NAB7"/>
<evidence type="ECO:0000256" key="8">
    <source>
        <dbReference type="RuleBase" id="RU000477"/>
    </source>
</evidence>
<protein>
    <submittedName>
        <fullName evidence="11">Aquaporin NIP6-1</fullName>
    </submittedName>
</protein>
<accession>A0A443NAB7</accession>
<gene>
    <name evidence="11" type="ORF">CKAN_00385500</name>
</gene>